<dbReference type="EMBL" id="LGRX02015075">
    <property type="protein sequence ID" value="KAK3263758.1"/>
    <property type="molecule type" value="Genomic_DNA"/>
</dbReference>
<dbReference type="PROSITE" id="PS50889">
    <property type="entry name" value="S4"/>
    <property type="match status" value="1"/>
</dbReference>
<dbReference type="InterPro" id="IPR050343">
    <property type="entry name" value="RsuA_PseudoU_synthase"/>
</dbReference>
<reference evidence="6 7" key="1">
    <citation type="journal article" date="2015" name="Genome Biol. Evol.">
        <title>Comparative Genomics of a Bacterivorous Green Alga Reveals Evolutionary Causalities and Consequences of Phago-Mixotrophic Mode of Nutrition.</title>
        <authorList>
            <person name="Burns J.A."/>
            <person name="Paasch A."/>
            <person name="Narechania A."/>
            <person name="Kim E."/>
        </authorList>
    </citation>
    <scope>NUCLEOTIDE SEQUENCE [LARGE SCALE GENOMIC DNA]</scope>
    <source>
        <strain evidence="6 7">PLY_AMNH</strain>
    </source>
</reference>
<dbReference type="AlphaFoldDB" id="A0AAE0FQC2"/>
<dbReference type="GO" id="GO:0003723">
    <property type="term" value="F:RNA binding"/>
    <property type="evidence" value="ECO:0007669"/>
    <property type="project" value="UniProtKB-KW"/>
</dbReference>
<evidence type="ECO:0000313" key="6">
    <source>
        <dbReference type="EMBL" id="KAK3263758.1"/>
    </source>
</evidence>
<dbReference type="PANTHER" id="PTHR47683:SF2">
    <property type="entry name" value="RNA-BINDING S4 DOMAIN-CONTAINING PROTEIN"/>
    <property type="match status" value="1"/>
</dbReference>
<evidence type="ECO:0000259" key="5">
    <source>
        <dbReference type="SMART" id="SM00363"/>
    </source>
</evidence>
<evidence type="ECO:0000313" key="7">
    <source>
        <dbReference type="Proteomes" id="UP001190700"/>
    </source>
</evidence>
<dbReference type="InterPro" id="IPR036986">
    <property type="entry name" value="S4_RNA-bd_sf"/>
</dbReference>
<feature type="domain" description="RNA-binding S4" evidence="5">
    <location>
        <begin position="125"/>
        <end position="185"/>
    </location>
</feature>
<protein>
    <recommendedName>
        <fullName evidence="5">RNA-binding S4 domain-containing protein</fullName>
    </recommendedName>
</protein>
<dbReference type="FunFam" id="3.10.290.10:FF:000003">
    <property type="entry name" value="Pseudouridine synthase"/>
    <property type="match status" value="1"/>
</dbReference>
<evidence type="ECO:0000256" key="2">
    <source>
        <dbReference type="ARBA" id="ARBA00023235"/>
    </source>
</evidence>
<evidence type="ECO:0000256" key="3">
    <source>
        <dbReference type="PROSITE-ProRule" id="PRU00182"/>
    </source>
</evidence>
<comment type="caution">
    <text evidence="6">The sequence shown here is derived from an EMBL/GenBank/DDBJ whole genome shotgun (WGS) entry which is preliminary data.</text>
</comment>
<dbReference type="CDD" id="cd00165">
    <property type="entry name" value="S4"/>
    <property type="match status" value="1"/>
</dbReference>
<organism evidence="6 7">
    <name type="scientific">Cymbomonas tetramitiformis</name>
    <dbReference type="NCBI Taxonomy" id="36881"/>
    <lineage>
        <taxon>Eukaryota</taxon>
        <taxon>Viridiplantae</taxon>
        <taxon>Chlorophyta</taxon>
        <taxon>Pyramimonadophyceae</taxon>
        <taxon>Pyramimonadales</taxon>
        <taxon>Pyramimonadaceae</taxon>
        <taxon>Cymbomonas</taxon>
    </lineage>
</organism>
<keyword evidence="2" id="KW-0413">Isomerase</keyword>
<comment type="similarity">
    <text evidence="1">Belongs to the pseudouridine synthase RsuA family.</text>
</comment>
<evidence type="ECO:0000256" key="1">
    <source>
        <dbReference type="ARBA" id="ARBA00008348"/>
    </source>
</evidence>
<sequence length="231" mass="24819">MQNFLGRLAARLVSFKVVPNGTFRATALTGPCRPHTARSGGLALAVRASNRRSPGYSQSSSPRSGRHKSSQSSPPEDDDGSPRGFLPGKSPNLPPPPRQQYKAPKHGKKQSDVQAQTGTPRTGLMRLSVALAQAGVASRRGAEEVIKDGRVKVNGEVITVPQHKVDPAKVKLTVDGTDVGGKPTAVYCFAVNKPKGYVCSSRRQDGGGGRLVIDLFDKWLDEWVSKARREE</sequence>
<name>A0AAE0FQC2_9CHLO</name>
<accession>A0AAE0FQC2</accession>
<feature type="compositionally biased region" description="Low complexity" evidence="4">
    <location>
        <begin position="51"/>
        <end position="63"/>
    </location>
</feature>
<dbReference type="SUPFAM" id="SSF55174">
    <property type="entry name" value="Alpha-L RNA-binding motif"/>
    <property type="match status" value="1"/>
</dbReference>
<dbReference type="Pfam" id="PF01479">
    <property type="entry name" value="S4"/>
    <property type="match status" value="1"/>
</dbReference>
<feature type="region of interest" description="Disordered" evidence="4">
    <location>
        <begin position="45"/>
        <end position="124"/>
    </location>
</feature>
<dbReference type="GO" id="GO:0006364">
    <property type="term" value="P:rRNA processing"/>
    <property type="evidence" value="ECO:0007669"/>
    <property type="project" value="UniProtKB-ARBA"/>
</dbReference>
<dbReference type="InterPro" id="IPR002942">
    <property type="entry name" value="S4_RNA-bd"/>
</dbReference>
<keyword evidence="3" id="KW-0694">RNA-binding</keyword>
<dbReference type="Gene3D" id="3.10.290.10">
    <property type="entry name" value="RNA-binding S4 domain"/>
    <property type="match status" value="1"/>
</dbReference>
<evidence type="ECO:0000256" key="4">
    <source>
        <dbReference type="SAM" id="MobiDB-lite"/>
    </source>
</evidence>
<gene>
    <name evidence="6" type="ORF">CYMTET_27458</name>
</gene>
<dbReference type="PANTHER" id="PTHR47683">
    <property type="entry name" value="PSEUDOURIDINE SYNTHASE FAMILY PROTEIN-RELATED"/>
    <property type="match status" value="1"/>
</dbReference>
<dbReference type="SMART" id="SM00363">
    <property type="entry name" value="S4"/>
    <property type="match status" value="1"/>
</dbReference>
<dbReference type="Proteomes" id="UP001190700">
    <property type="component" value="Unassembled WGS sequence"/>
</dbReference>
<feature type="non-terminal residue" evidence="6">
    <location>
        <position position="231"/>
    </location>
</feature>
<keyword evidence="7" id="KW-1185">Reference proteome</keyword>
<dbReference type="GO" id="GO:0009982">
    <property type="term" value="F:pseudouridine synthase activity"/>
    <property type="evidence" value="ECO:0007669"/>
    <property type="project" value="UniProtKB-ARBA"/>
</dbReference>
<proteinExistence type="inferred from homology"/>